<accession>Q6EPS9</accession>
<protein>
    <submittedName>
        <fullName evidence="1">Uncharacterized protein</fullName>
    </submittedName>
</protein>
<organism evidence="1 2">
    <name type="scientific">Oryza sativa subsp. japonica</name>
    <name type="common">Rice</name>
    <dbReference type="NCBI Taxonomy" id="39947"/>
    <lineage>
        <taxon>Eukaryota</taxon>
        <taxon>Viridiplantae</taxon>
        <taxon>Streptophyta</taxon>
        <taxon>Embryophyta</taxon>
        <taxon>Tracheophyta</taxon>
        <taxon>Spermatophyta</taxon>
        <taxon>Magnoliopsida</taxon>
        <taxon>Liliopsida</taxon>
        <taxon>Poales</taxon>
        <taxon>Poaceae</taxon>
        <taxon>BOP clade</taxon>
        <taxon>Oryzoideae</taxon>
        <taxon>Oryzeae</taxon>
        <taxon>Oryzinae</taxon>
        <taxon>Oryza</taxon>
        <taxon>Oryza sativa</taxon>
    </lineage>
</organism>
<evidence type="ECO:0000313" key="2">
    <source>
        <dbReference type="Proteomes" id="UP000000763"/>
    </source>
</evidence>
<evidence type="ECO:0000313" key="1">
    <source>
        <dbReference type="EMBL" id="BAD29324.1"/>
    </source>
</evidence>
<reference evidence="2" key="1">
    <citation type="journal article" date="2005" name="Nature">
        <title>The map-based sequence of the rice genome.</title>
        <authorList>
            <consortium name="International rice genome sequencing project (IRGSP)"/>
            <person name="Matsumoto T."/>
            <person name="Wu J."/>
            <person name="Kanamori H."/>
            <person name="Katayose Y."/>
            <person name="Fujisawa M."/>
            <person name="Namiki N."/>
            <person name="Mizuno H."/>
            <person name="Yamamoto K."/>
            <person name="Antonio B.A."/>
            <person name="Baba T."/>
            <person name="Sakata K."/>
            <person name="Nagamura Y."/>
            <person name="Aoki H."/>
            <person name="Arikawa K."/>
            <person name="Arita K."/>
            <person name="Bito T."/>
            <person name="Chiden Y."/>
            <person name="Fujitsuka N."/>
            <person name="Fukunaka R."/>
            <person name="Hamada M."/>
            <person name="Harada C."/>
            <person name="Hayashi A."/>
            <person name="Hijishita S."/>
            <person name="Honda M."/>
            <person name="Hosokawa S."/>
            <person name="Ichikawa Y."/>
            <person name="Idonuma A."/>
            <person name="Iijima M."/>
            <person name="Ikeda M."/>
            <person name="Ikeno M."/>
            <person name="Ito K."/>
            <person name="Ito S."/>
            <person name="Ito T."/>
            <person name="Ito Y."/>
            <person name="Ito Y."/>
            <person name="Iwabuchi A."/>
            <person name="Kamiya K."/>
            <person name="Karasawa W."/>
            <person name="Kurita K."/>
            <person name="Katagiri S."/>
            <person name="Kikuta A."/>
            <person name="Kobayashi H."/>
            <person name="Kobayashi N."/>
            <person name="Machita K."/>
            <person name="Maehara T."/>
            <person name="Masukawa M."/>
            <person name="Mizubayashi T."/>
            <person name="Mukai Y."/>
            <person name="Nagasaki H."/>
            <person name="Nagata Y."/>
            <person name="Naito S."/>
            <person name="Nakashima M."/>
            <person name="Nakama Y."/>
            <person name="Nakamichi Y."/>
            <person name="Nakamura M."/>
            <person name="Meguro A."/>
            <person name="Negishi M."/>
            <person name="Ohta I."/>
            <person name="Ohta T."/>
            <person name="Okamoto M."/>
            <person name="Ono N."/>
            <person name="Saji S."/>
            <person name="Sakaguchi M."/>
            <person name="Sakai K."/>
            <person name="Shibata M."/>
            <person name="Shimokawa T."/>
            <person name="Song J."/>
            <person name="Takazaki Y."/>
            <person name="Terasawa K."/>
            <person name="Tsugane M."/>
            <person name="Tsuji K."/>
            <person name="Ueda S."/>
            <person name="Waki K."/>
            <person name="Yamagata H."/>
            <person name="Yamamoto M."/>
            <person name="Yamamoto S."/>
            <person name="Yamane H."/>
            <person name="Yoshiki S."/>
            <person name="Yoshihara R."/>
            <person name="Yukawa K."/>
            <person name="Zhong H."/>
            <person name="Yano M."/>
            <person name="Yuan Q."/>
            <person name="Ouyang S."/>
            <person name="Liu J."/>
            <person name="Jones K.M."/>
            <person name="Gansberger K."/>
            <person name="Moffat K."/>
            <person name="Hill J."/>
            <person name="Bera J."/>
            <person name="Fadrosh D."/>
            <person name="Jin S."/>
            <person name="Johri S."/>
            <person name="Kim M."/>
            <person name="Overton L."/>
            <person name="Reardon M."/>
            <person name="Tsitrin T."/>
            <person name="Vuong H."/>
            <person name="Weaver B."/>
            <person name="Ciecko A."/>
            <person name="Tallon L."/>
            <person name="Jackson J."/>
            <person name="Pai G."/>
            <person name="Aken S.V."/>
            <person name="Utterback T."/>
            <person name="Reidmuller S."/>
            <person name="Feldblyum T."/>
            <person name="Hsiao J."/>
            <person name="Zismann V."/>
            <person name="Iobst S."/>
            <person name="de Vazeille A.R."/>
            <person name="Buell C.R."/>
            <person name="Ying K."/>
            <person name="Li Y."/>
            <person name="Lu T."/>
            <person name="Huang Y."/>
            <person name="Zhao Q."/>
            <person name="Feng Q."/>
            <person name="Zhang L."/>
            <person name="Zhu J."/>
            <person name="Weng Q."/>
            <person name="Mu J."/>
            <person name="Lu Y."/>
            <person name="Fan D."/>
            <person name="Liu Y."/>
            <person name="Guan J."/>
            <person name="Zhang Y."/>
            <person name="Yu S."/>
            <person name="Liu X."/>
            <person name="Zhang Y."/>
            <person name="Hong G."/>
            <person name="Han B."/>
            <person name="Choisne N."/>
            <person name="Demange N."/>
            <person name="Orjeda G."/>
            <person name="Samain S."/>
            <person name="Cattolico L."/>
            <person name="Pelletier E."/>
            <person name="Couloux A."/>
            <person name="Segurens B."/>
            <person name="Wincker P."/>
            <person name="D'Hont A."/>
            <person name="Scarpelli C."/>
            <person name="Weissenbach J."/>
            <person name="Salanoubat M."/>
            <person name="Quetier F."/>
            <person name="Yu Y."/>
            <person name="Kim H.R."/>
            <person name="Rambo T."/>
            <person name="Currie J."/>
            <person name="Collura K."/>
            <person name="Luo M."/>
            <person name="Yang T."/>
            <person name="Ammiraju J.S.S."/>
            <person name="Engler F."/>
            <person name="Soderlund C."/>
            <person name="Wing R.A."/>
            <person name="Palmer L.E."/>
            <person name="de la Bastide M."/>
            <person name="Spiegel L."/>
            <person name="Nascimento L."/>
            <person name="Zutavern T."/>
            <person name="O'Shaughnessy A."/>
            <person name="Dike S."/>
            <person name="Dedhia N."/>
            <person name="Preston R."/>
            <person name="Balija V."/>
            <person name="McCombie W.R."/>
            <person name="Chow T."/>
            <person name="Chen H."/>
            <person name="Chung M."/>
            <person name="Chen C."/>
            <person name="Shaw J."/>
            <person name="Wu H."/>
            <person name="Hsiao K."/>
            <person name="Chao Y."/>
            <person name="Chu M."/>
            <person name="Cheng C."/>
            <person name="Hour A."/>
            <person name="Lee P."/>
            <person name="Lin S."/>
            <person name="Lin Y."/>
            <person name="Liou J."/>
            <person name="Liu S."/>
            <person name="Hsing Y."/>
            <person name="Raghuvanshi S."/>
            <person name="Mohanty A."/>
            <person name="Bharti A.K."/>
            <person name="Gaur A."/>
            <person name="Gupta V."/>
            <person name="Kumar D."/>
            <person name="Ravi V."/>
            <person name="Vij S."/>
            <person name="Kapur A."/>
            <person name="Khurana P."/>
            <person name="Khurana P."/>
            <person name="Khurana J.P."/>
            <person name="Tyagi A.K."/>
            <person name="Gaikwad K."/>
            <person name="Singh A."/>
            <person name="Dalal V."/>
            <person name="Srivastava S."/>
            <person name="Dixit A."/>
            <person name="Pal A.K."/>
            <person name="Ghazi I.A."/>
            <person name="Yadav M."/>
            <person name="Pandit A."/>
            <person name="Bhargava A."/>
            <person name="Sureshbabu K."/>
            <person name="Batra K."/>
            <person name="Sharma T.R."/>
            <person name="Mohapatra T."/>
            <person name="Singh N.K."/>
            <person name="Messing J."/>
            <person name="Nelson A.B."/>
            <person name="Fuks G."/>
            <person name="Kavchok S."/>
            <person name="Keizer G."/>
            <person name="Linton E."/>
            <person name="Llaca V."/>
            <person name="Song R."/>
            <person name="Tanyolac B."/>
            <person name="Young S."/>
            <person name="Ho-Il K."/>
            <person name="Hahn J.H."/>
            <person name="Sangsakoo G."/>
            <person name="Vanavichit A."/>
            <person name="de Mattos Luiz.A.T."/>
            <person name="Zimmer P.D."/>
            <person name="Malone G."/>
            <person name="Dellagostin O."/>
            <person name="de Oliveira A.C."/>
            <person name="Bevan M."/>
            <person name="Bancroft I."/>
            <person name="Minx P."/>
            <person name="Cordum H."/>
            <person name="Wilson R."/>
            <person name="Cheng Z."/>
            <person name="Jin W."/>
            <person name="Jiang J."/>
            <person name="Leong S.A."/>
            <person name="Iwama H."/>
            <person name="Gojobori T."/>
            <person name="Itoh T."/>
            <person name="Niimura Y."/>
            <person name="Fujii Y."/>
            <person name="Habara T."/>
            <person name="Sakai H."/>
            <person name="Sato Y."/>
            <person name="Wilson G."/>
            <person name="Kumar K."/>
            <person name="McCouch S."/>
            <person name="Juretic N."/>
            <person name="Hoen D."/>
            <person name="Wright S."/>
            <person name="Bruskiewich R."/>
            <person name="Bureau T."/>
            <person name="Miyao A."/>
            <person name="Hirochika H."/>
            <person name="Nishikawa T."/>
            <person name="Kadowaki K."/>
            <person name="Sugiura M."/>
            <person name="Burr B."/>
            <person name="Sasaki T."/>
        </authorList>
    </citation>
    <scope>NUCLEOTIDE SEQUENCE [LARGE SCALE GENOMIC DNA]</scope>
    <source>
        <strain evidence="2">cv. Nipponbare</strain>
    </source>
</reference>
<sequence length="75" mass="8412">MSDVSSEARGEDRERWFQWREVRGLRIRWLEADPTTGRYSGGEFGGGEAHRWADGARARLSMGDEAQAATELGRG</sequence>
<dbReference type="EMBL" id="AP005800">
    <property type="protein sequence ID" value="BAD29324.1"/>
    <property type="molecule type" value="Genomic_DNA"/>
</dbReference>
<proteinExistence type="predicted"/>
<dbReference type="AlphaFoldDB" id="Q6EPS9"/>
<reference evidence="2" key="2">
    <citation type="journal article" date="2008" name="Nucleic Acids Res.">
        <title>The rice annotation project database (RAP-DB): 2008 update.</title>
        <authorList>
            <consortium name="The rice annotation project (RAP)"/>
        </authorList>
    </citation>
    <scope>GENOME REANNOTATION</scope>
    <source>
        <strain evidence="2">cv. Nipponbare</strain>
    </source>
</reference>
<name>Q6EPS9_ORYSJ</name>
<dbReference type="Proteomes" id="UP000000763">
    <property type="component" value="Chromosome 2"/>
</dbReference>
<gene>
    <name evidence="1" type="primary">OSJNBa0016D04.22</name>
</gene>